<dbReference type="RefSeq" id="WP_006790247.1">
    <property type="nucleotide sequence ID" value="NZ_JH417590.1"/>
</dbReference>
<organism evidence="1 2">
    <name type="scientific">Anaeroglobus geminatus F0357</name>
    <dbReference type="NCBI Taxonomy" id="861450"/>
    <lineage>
        <taxon>Bacteria</taxon>
        <taxon>Bacillati</taxon>
        <taxon>Bacillota</taxon>
        <taxon>Negativicutes</taxon>
        <taxon>Veillonellales</taxon>
        <taxon>Veillonellaceae</taxon>
        <taxon>Anaeroglobus</taxon>
    </lineage>
</organism>
<reference evidence="1 2" key="1">
    <citation type="submission" date="2011-08" db="EMBL/GenBank/DDBJ databases">
        <authorList>
            <person name="Weinstock G."/>
            <person name="Sodergren E."/>
            <person name="Clifton S."/>
            <person name="Fulton L."/>
            <person name="Fulton B."/>
            <person name="Courtney L."/>
            <person name="Fronick C."/>
            <person name="Harrison M."/>
            <person name="Strong C."/>
            <person name="Farmer C."/>
            <person name="Delahaunty K."/>
            <person name="Markovic C."/>
            <person name="Hall O."/>
            <person name="Minx P."/>
            <person name="Tomlinson C."/>
            <person name="Mitreva M."/>
            <person name="Hou S."/>
            <person name="Chen J."/>
            <person name="Wollam A."/>
            <person name="Pepin K.H."/>
            <person name="Johnson M."/>
            <person name="Bhonagiri V."/>
            <person name="Zhang X."/>
            <person name="Suruliraj S."/>
            <person name="Warren W."/>
            <person name="Chinwalla A."/>
            <person name="Mardis E.R."/>
            <person name="Wilson R.K."/>
        </authorList>
    </citation>
    <scope>NUCLEOTIDE SEQUENCE [LARGE SCALE GENOMIC DNA]</scope>
    <source>
        <strain evidence="1 2">F0357</strain>
    </source>
</reference>
<dbReference type="PATRIC" id="fig|861450.3.peg.1186"/>
<evidence type="ECO:0008006" key="3">
    <source>
        <dbReference type="Google" id="ProtNLM"/>
    </source>
</evidence>
<dbReference type="EMBL" id="AGCJ01000048">
    <property type="protein sequence ID" value="EHM40334.1"/>
    <property type="molecule type" value="Genomic_DNA"/>
</dbReference>
<dbReference type="STRING" id="861450.HMPREF0080_01271"/>
<name>G9YHY7_9FIRM</name>
<protein>
    <recommendedName>
        <fullName evidence="3">RloB-like protein</fullName>
    </recommendedName>
</protein>
<comment type="caution">
    <text evidence="1">The sequence shown here is derived from an EMBL/GenBank/DDBJ whole genome shotgun (WGS) entry which is preliminary data.</text>
</comment>
<dbReference type="eggNOG" id="ENOG50333HK">
    <property type="taxonomic scope" value="Bacteria"/>
</dbReference>
<dbReference type="HOGENOM" id="CLU_1254292_0_0_9"/>
<evidence type="ECO:0000313" key="1">
    <source>
        <dbReference type="EMBL" id="EHM40334.1"/>
    </source>
</evidence>
<sequence>MSKSIRRPASSRRKPKKKVLFLVEGKTEKNIIFYLFDQKDYLNISFSVKEYQGGGYVDIKNWITKRRDSLDIVFVICDLDRAQEETERKNLITTIKFLENENIGNNMFLSFPDFEQWLLRGLPGSNNRPLYPQLGYANEARQKADEHLFSKYTGAGGNFSTAERYFSGRPLFYMKRDFFKGISQEECINTEQSSLYYLRDYLKVLNHA</sequence>
<proteinExistence type="predicted"/>
<accession>G9YHY7</accession>
<dbReference type="Proteomes" id="UP000005481">
    <property type="component" value="Unassembled WGS sequence"/>
</dbReference>
<gene>
    <name evidence="1" type="ORF">HMPREF0080_01271</name>
</gene>
<keyword evidence="2" id="KW-1185">Reference proteome</keyword>
<evidence type="ECO:0000313" key="2">
    <source>
        <dbReference type="Proteomes" id="UP000005481"/>
    </source>
</evidence>
<dbReference type="AlphaFoldDB" id="G9YHY7"/>